<dbReference type="EMBL" id="LR796710">
    <property type="protein sequence ID" value="CAB4160547.1"/>
    <property type="molecule type" value="Genomic_DNA"/>
</dbReference>
<protein>
    <submittedName>
        <fullName evidence="1">Uncharacterized protein</fullName>
    </submittedName>
</protein>
<gene>
    <name evidence="1" type="ORF">UFOVP774_3</name>
</gene>
<accession>A0A6J5NNQ0</accession>
<organism evidence="1">
    <name type="scientific">uncultured Caudovirales phage</name>
    <dbReference type="NCBI Taxonomy" id="2100421"/>
    <lineage>
        <taxon>Viruses</taxon>
        <taxon>Duplodnaviria</taxon>
        <taxon>Heunggongvirae</taxon>
        <taxon>Uroviricota</taxon>
        <taxon>Caudoviricetes</taxon>
        <taxon>Peduoviridae</taxon>
        <taxon>Maltschvirus</taxon>
        <taxon>Maltschvirus maltsch</taxon>
    </lineage>
</organism>
<sequence>MLIAGAVFIAFCTGWTVHGWKYDANLKKALQDTIELQQAYDRYAREVAIKFEQQQAEQVVVYRTLKGKVKDVTDNRICFADSNAIWVWNNALTGMPKTTTGTTKTPTSTDTATDTEVLTNVIENFEQAKQIRDQLNALIDWYENSANK</sequence>
<name>A0A6J5NNQ0_9CAUD</name>
<reference evidence="1" key="1">
    <citation type="submission" date="2020-04" db="EMBL/GenBank/DDBJ databases">
        <authorList>
            <person name="Chiriac C."/>
            <person name="Salcher M."/>
            <person name="Ghai R."/>
            <person name="Kavagutti S V."/>
        </authorList>
    </citation>
    <scope>NUCLEOTIDE SEQUENCE</scope>
</reference>
<evidence type="ECO:0000313" key="1">
    <source>
        <dbReference type="EMBL" id="CAB4160547.1"/>
    </source>
</evidence>
<proteinExistence type="predicted"/>